<dbReference type="PROSITE" id="PS00280">
    <property type="entry name" value="BPTI_KUNITZ_1"/>
    <property type="match status" value="2"/>
</dbReference>
<dbReference type="SMART" id="SM00131">
    <property type="entry name" value="KU"/>
    <property type="match status" value="2"/>
</dbReference>
<dbReference type="PROSITE" id="PS50279">
    <property type="entry name" value="BPTI_KUNITZ_2"/>
    <property type="match status" value="2"/>
</dbReference>
<dbReference type="PIRSF" id="PIRSF001620">
    <property type="entry name" value="TFPI"/>
    <property type="match status" value="1"/>
</dbReference>
<keyword evidence="5 8" id="KW-0094">Blood coagulation</keyword>
<dbReference type="InterPro" id="IPR002223">
    <property type="entry name" value="Kunitz_BPTI"/>
</dbReference>
<evidence type="ECO:0000256" key="2">
    <source>
        <dbReference type="ARBA" id="ARBA00022696"/>
    </source>
</evidence>
<feature type="chain" id="PRO_5040296717" description="Tissue factor pathway inhibitor" evidence="8">
    <location>
        <begin position="29"/>
        <end position="230"/>
    </location>
</feature>
<dbReference type="Pfam" id="PF00014">
    <property type="entry name" value="Kunitz_BPTI"/>
    <property type="match status" value="2"/>
</dbReference>
<dbReference type="InterPro" id="IPR050098">
    <property type="entry name" value="TFPI/VKTCI-like"/>
</dbReference>
<keyword evidence="6" id="KW-1015">Disulfide bond</keyword>
<dbReference type="GeneID" id="109050768"/>
<dbReference type="PANTHER" id="PTHR10083">
    <property type="entry name" value="KUNITZ-TYPE PROTEASE INHIBITOR-RELATED"/>
    <property type="match status" value="1"/>
</dbReference>
<feature type="signal peptide" evidence="8">
    <location>
        <begin position="1"/>
        <end position="28"/>
    </location>
</feature>
<dbReference type="InterPro" id="IPR020901">
    <property type="entry name" value="Prtase_inh_Kunz-CS"/>
</dbReference>
<dbReference type="CDD" id="cd22613">
    <property type="entry name" value="Kunitz_TFPI1_1-like"/>
    <property type="match status" value="1"/>
</dbReference>
<feature type="domain" description="BPTI/Kunitz inhibitor" evidence="10">
    <location>
        <begin position="42"/>
        <end position="92"/>
    </location>
</feature>
<evidence type="ECO:0000256" key="4">
    <source>
        <dbReference type="ARBA" id="ARBA00022900"/>
    </source>
</evidence>
<evidence type="ECO:0000256" key="9">
    <source>
        <dbReference type="SAM" id="MobiDB-lite"/>
    </source>
</evidence>
<gene>
    <name evidence="11" type="primary">LOC109050768</name>
</gene>
<keyword evidence="4 8" id="KW-0722">Serine protease inhibitor</keyword>
<evidence type="ECO:0000313" key="11">
    <source>
        <dbReference type="RefSeq" id="XP_042620444.1"/>
    </source>
</evidence>
<organism evidence="11">
    <name type="scientific">Cyprinus carpio</name>
    <name type="common">Common carp</name>
    <dbReference type="NCBI Taxonomy" id="7962"/>
    <lineage>
        <taxon>Eukaryota</taxon>
        <taxon>Metazoa</taxon>
        <taxon>Chordata</taxon>
        <taxon>Craniata</taxon>
        <taxon>Vertebrata</taxon>
        <taxon>Euteleostomi</taxon>
        <taxon>Actinopterygii</taxon>
        <taxon>Neopterygii</taxon>
        <taxon>Teleostei</taxon>
        <taxon>Ostariophysi</taxon>
        <taxon>Cypriniformes</taxon>
        <taxon>Cyprinidae</taxon>
        <taxon>Cyprininae</taxon>
        <taxon>Cyprinus</taxon>
    </lineage>
</organism>
<feature type="region of interest" description="Disordered" evidence="9">
    <location>
        <begin position="128"/>
        <end position="148"/>
    </location>
</feature>
<dbReference type="GO" id="GO:0005615">
    <property type="term" value="C:extracellular space"/>
    <property type="evidence" value="ECO:0007669"/>
    <property type="project" value="TreeGrafter"/>
</dbReference>
<evidence type="ECO:0000259" key="10">
    <source>
        <dbReference type="PROSITE" id="PS50279"/>
    </source>
</evidence>
<keyword evidence="1 8" id="KW-0646">Protease inhibitor</keyword>
<evidence type="ECO:0000256" key="7">
    <source>
        <dbReference type="ARBA" id="ARBA00023180"/>
    </source>
</evidence>
<evidence type="ECO:0000256" key="3">
    <source>
        <dbReference type="ARBA" id="ARBA00022737"/>
    </source>
</evidence>
<name>A0A9Q9YHR0_CYPCA</name>
<dbReference type="RefSeq" id="XP_042620444.1">
    <property type="nucleotide sequence ID" value="XM_042764510.1"/>
</dbReference>
<evidence type="ECO:0000256" key="8">
    <source>
        <dbReference type="PIRNR" id="PIRNR001620"/>
    </source>
</evidence>
<accession>A0A9Q9YHR0</accession>
<evidence type="ECO:0000256" key="5">
    <source>
        <dbReference type="ARBA" id="ARBA00023084"/>
    </source>
</evidence>
<comment type="subcellular location">
    <subcellularLocation>
        <location evidence="8">Secreted</location>
    </subcellularLocation>
</comment>
<evidence type="ECO:0000256" key="6">
    <source>
        <dbReference type="ARBA" id="ARBA00023157"/>
    </source>
</evidence>
<feature type="domain" description="BPTI/Kunitz inhibitor" evidence="10">
    <location>
        <begin position="155"/>
        <end position="205"/>
    </location>
</feature>
<dbReference type="Proteomes" id="UP001155660">
    <property type="component" value="Chromosome A9"/>
</dbReference>
<dbReference type="PANTHER" id="PTHR10083:SF328">
    <property type="entry name" value="TISSUE FACTOR PATHWAY INHIBITOR"/>
    <property type="match status" value="1"/>
</dbReference>
<evidence type="ECO:0000256" key="1">
    <source>
        <dbReference type="ARBA" id="ARBA00022690"/>
    </source>
</evidence>
<protein>
    <recommendedName>
        <fullName evidence="8">Tissue factor pathway inhibitor</fullName>
    </recommendedName>
</protein>
<sequence>MAQLLSWSCRTLLLLPLIGICFTKFTRADGVRSEIHIFHHSCALKKDEGPCKALKDRFYFDTDTGRCESFEYGGCQGNENNFETLQECEKMCLVKAALNNMERNAPLKPEEEEAKPKTEPLAKHVEAPLNASHLPMQRMSKPSAKKPRLNRPKLCFSPIDRGNCEGSEGRYMYNPRTKRCQMFHYSGCGGNKNNFVKRGDCIKMCMRDLRRKLIWLKLRNSKVVFRSVKP</sequence>
<dbReference type="GO" id="GO:0004867">
    <property type="term" value="F:serine-type endopeptidase inhibitor activity"/>
    <property type="evidence" value="ECO:0007669"/>
    <property type="project" value="UniProtKB-KW"/>
</dbReference>
<keyword evidence="8" id="KW-0732">Signal</keyword>
<proteinExistence type="predicted"/>
<keyword evidence="2 8" id="KW-0356">Hemostasis</keyword>
<keyword evidence="7" id="KW-0325">Glycoprotein</keyword>
<dbReference type="AlphaFoldDB" id="A0A9Q9YHR0"/>
<dbReference type="InterPro" id="IPR008296">
    <property type="entry name" value="TFPI-like"/>
</dbReference>
<reference evidence="11" key="1">
    <citation type="submission" date="2025-08" db="UniProtKB">
        <authorList>
            <consortium name="RefSeq"/>
        </authorList>
    </citation>
    <scope>IDENTIFICATION</scope>
    <source>
        <tissue evidence="11">Muscle</tissue>
    </source>
</reference>
<keyword evidence="3" id="KW-0677">Repeat</keyword>
<dbReference type="FunFam" id="4.10.410.10:FF:000004">
    <property type="entry name" value="Tissue factor pathway inhibitor"/>
    <property type="match status" value="1"/>
</dbReference>